<evidence type="ECO:0000256" key="1">
    <source>
        <dbReference type="SAM" id="MobiDB-lite"/>
    </source>
</evidence>
<evidence type="ECO:0000313" key="3">
    <source>
        <dbReference type="EMBL" id="PNT76762.1"/>
    </source>
</evidence>
<protein>
    <recommendedName>
        <fullName evidence="6">Anther-specific protein BCP1</fullName>
    </recommendedName>
</protein>
<reference evidence="4" key="3">
    <citation type="submission" date="2018-08" db="UniProtKB">
        <authorList>
            <consortium name="EnsemblPlants"/>
        </authorList>
    </citation>
    <scope>IDENTIFICATION</scope>
    <source>
        <strain evidence="4">cv. Bd21</strain>
    </source>
</reference>
<dbReference type="Proteomes" id="UP000008810">
    <property type="component" value="Chromosome 1"/>
</dbReference>
<feature type="chain" id="PRO_5003642210" description="Anther-specific protein BCP1" evidence="2">
    <location>
        <begin position="26"/>
        <end position="121"/>
    </location>
</feature>
<feature type="signal peptide" evidence="2">
    <location>
        <begin position="1"/>
        <end position="25"/>
    </location>
</feature>
<dbReference type="OrthoDB" id="784860at2759"/>
<reference evidence="3" key="2">
    <citation type="submission" date="2017-06" db="EMBL/GenBank/DDBJ databases">
        <title>WGS assembly of Brachypodium distachyon.</title>
        <authorList>
            <consortium name="The International Brachypodium Initiative"/>
            <person name="Lucas S."/>
            <person name="Harmon-Smith M."/>
            <person name="Lail K."/>
            <person name="Tice H."/>
            <person name="Grimwood J."/>
            <person name="Bruce D."/>
            <person name="Barry K."/>
            <person name="Shu S."/>
            <person name="Lindquist E."/>
            <person name="Wang M."/>
            <person name="Pitluck S."/>
            <person name="Vogel J.P."/>
            <person name="Garvin D.F."/>
            <person name="Mockler T.C."/>
            <person name="Schmutz J."/>
            <person name="Rokhsar D."/>
            <person name="Bevan M.W."/>
        </authorList>
    </citation>
    <scope>NUCLEOTIDE SEQUENCE</scope>
    <source>
        <strain evidence="3">Bd21</strain>
    </source>
</reference>
<dbReference type="GeneID" id="112270027"/>
<evidence type="ECO:0000256" key="2">
    <source>
        <dbReference type="SAM" id="SignalP"/>
    </source>
</evidence>
<name>I1H295_BRADI</name>
<feature type="region of interest" description="Disordered" evidence="1">
    <location>
        <begin position="31"/>
        <end position="93"/>
    </location>
</feature>
<evidence type="ECO:0008006" key="6">
    <source>
        <dbReference type="Google" id="ProtNLM"/>
    </source>
</evidence>
<dbReference type="EMBL" id="CM000880">
    <property type="protein sequence ID" value="PNT76762.1"/>
    <property type="molecule type" value="Genomic_DNA"/>
</dbReference>
<sequence>MAPRSRAVLFLIAAVLAAVVASASAEDAKPTILTPVANTPLGSFEGADGPVADDAMEDEDAAPVGAPIGTTMTEPKPELANAPPGATEAEGDDAAASGAASVLVGASVAAFAGVVAAAFAF</sequence>
<dbReference type="Gramene" id="PNT76762">
    <property type="protein sequence ID" value="PNT76762"/>
    <property type="gene ID" value="BRADI_1g52960v3"/>
</dbReference>
<dbReference type="KEGG" id="bdi:112270027"/>
<evidence type="ECO:0000313" key="4">
    <source>
        <dbReference type="EnsemblPlants" id="PNT76762"/>
    </source>
</evidence>
<reference evidence="3 4" key="1">
    <citation type="journal article" date="2010" name="Nature">
        <title>Genome sequencing and analysis of the model grass Brachypodium distachyon.</title>
        <authorList>
            <consortium name="International Brachypodium Initiative"/>
        </authorList>
    </citation>
    <scope>NUCLEOTIDE SEQUENCE [LARGE SCALE GENOMIC DNA]</scope>
    <source>
        <strain evidence="3 4">Bd21</strain>
    </source>
</reference>
<keyword evidence="5" id="KW-1185">Reference proteome</keyword>
<organism evidence="4">
    <name type="scientific">Brachypodium distachyon</name>
    <name type="common">Purple false brome</name>
    <name type="synonym">Trachynia distachya</name>
    <dbReference type="NCBI Taxonomy" id="15368"/>
    <lineage>
        <taxon>Eukaryota</taxon>
        <taxon>Viridiplantae</taxon>
        <taxon>Streptophyta</taxon>
        <taxon>Embryophyta</taxon>
        <taxon>Tracheophyta</taxon>
        <taxon>Spermatophyta</taxon>
        <taxon>Magnoliopsida</taxon>
        <taxon>Liliopsida</taxon>
        <taxon>Poales</taxon>
        <taxon>Poaceae</taxon>
        <taxon>BOP clade</taxon>
        <taxon>Pooideae</taxon>
        <taxon>Stipodae</taxon>
        <taxon>Brachypodieae</taxon>
        <taxon>Brachypodium</taxon>
    </lineage>
</organism>
<dbReference type="eggNOG" id="ENOG502R3S7">
    <property type="taxonomic scope" value="Eukaryota"/>
</dbReference>
<evidence type="ECO:0000313" key="5">
    <source>
        <dbReference type="Proteomes" id="UP000008810"/>
    </source>
</evidence>
<dbReference type="RefSeq" id="XP_024313414.1">
    <property type="nucleotide sequence ID" value="XM_024457646.1"/>
</dbReference>
<dbReference type="EnsemblPlants" id="PNT76762">
    <property type="protein sequence ID" value="PNT76762"/>
    <property type="gene ID" value="BRADI_1g52960v3"/>
</dbReference>
<proteinExistence type="predicted"/>
<gene>
    <name evidence="4" type="primary">LOC112270027</name>
    <name evidence="3" type="ORF">BRADI_1g52960v3</name>
</gene>
<dbReference type="AlphaFoldDB" id="I1H295"/>
<keyword evidence="2" id="KW-0732">Signal</keyword>
<dbReference type="HOGENOM" id="CLU_158941_0_0_1"/>
<accession>I1H295</accession>